<dbReference type="GO" id="GO:0035673">
    <property type="term" value="F:oligopeptide transmembrane transporter activity"/>
    <property type="evidence" value="ECO:0007669"/>
    <property type="project" value="InterPro"/>
</dbReference>
<name>A0A8H5FQK4_9AGAR</name>
<keyword evidence="3" id="KW-0813">Transport</keyword>
<evidence type="ECO:0000313" key="10">
    <source>
        <dbReference type="EMBL" id="KAF5345476.1"/>
    </source>
</evidence>
<protein>
    <submittedName>
        <fullName evidence="10">Uncharacterized protein</fullName>
    </submittedName>
</protein>
<evidence type="ECO:0000256" key="6">
    <source>
        <dbReference type="ARBA" id="ARBA00022927"/>
    </source>
</evidence>
<dbReference type="InterPro" id="IPR004813">
    <property type="entry name" value="OPT"/>
</dbReference>
<evidence type="ECO:0000256" key="7">
    <source>
        <dbReference type="ARBA" id="ARBA00022989"/>
    </source>
</evidence>
<comment type="caution">
    <text evidence="10">The sequence shown here is derived from an EMBL/GenBank/DDBJ whole genome shotgun (WGS) entry which is preliminary data.</text>
</comment>
<accession>A0A8H5FQK4</accession>
<dbReference type="AlphaFoldDB" id="A0A8H5FQK4"/>
<feature type="transmembrane region" description="Helical" evidence="9">
    <location>
        <begin position="345"/>
        <end position="368"/>
    </location>
</feature>
<dbReference type="PANTHER" id="PTHR22601">
    <property type="entry name" value="ISP4 LIKE PROTEIN"/>
    <property type="match status" value="1"/>
</dbReference>
<feature type="transmembrane region" description="Helical" evidence="9">
    <location>
        <begin position="412"/>
        <end position="435"/>
    </location>
</feature>
<feature type="transmembrane region" description="Helical" evidence="9">
    <location>
        <begin position="389"/>
        <end position="406"/>
    </location>
</feature>
<evidence type="ECO:0000313" key="11">
    <source>
        <dbReference type="Proteomes" id="UP000559027"/>
    </source>
</evidence>
<dbReference type="GO" id="GO:0015031">
    <property type="term" value="P:protein transport"/>
    <property type="evidence" value="ECO:0007669"/>
    <property type="project" value="UniProtKB-KW"/>
</dbReference>
<feature type="transmembrane region" description="Helical" evidence="9">
    <location>
        <begin position="198"/>
        <end position="218"/>
    </location>
</feature>
<organism evidence="10 11">
    <name type="scientific">Leucocoprinus leucothites</name>
    <dbReference type="NCBI Taxonomy" id="201217"/>
    <lineage>
        <taxon>Eukaryota</taxon>
        <taxon>Fungi</taxon>
        <taxon>Dikarya</taxon>
        <taxon>Basidiomycota</taxon>
        <taxon>Agaricomycotina</taxon>
        <taxon>Agaricomycetes</taxon>
        <taxon>Agaricomycetidae</taxon>
        <taxon>Agaricales</taxon>
        <taxon>Agaricineae</taxon>
        <taxon>Agaricaceae</taxon>
        <taxon>Leucocoprinus</taxon>
    </lineage>
</organism>
<keyword evidence="7 9" id="KW-1133">Transmembrane helix</keyword>
<dbReference type="GO" id="GO:0016020">
    <property type="term" value="C:membrane"/>
    <property type="evidence" value="ECO:0007669"/>
    <property type="project" value="UniProtKB-SubCell"/>
</dbReference>
<feature type="transmembrane region" description="Helical" evidence="9">
    <location>
        <begin position="156"/>
        <end position="177"/>
    </location>
</feature>
<keyword evidence="5" id="KW-0571">Peptide transport</keyword>
<feature type="transmembrane region" description="Helical" evidence="9">
    <location>
        <begin position="447"/>
        <end position="472"/>
    </location>
</feature>
<keyword evidence="6" id="KW-0653">Protein transport</keyword>
<dbReference type="Proteomes" id="UP000559027">
    <property type="component" value="Unassembled WGS sequence"/>
</dbReference>
<evidence type="ECO:0000256" key="8">
    <source>
        <dbReference type="ARBA" id="ARBA00023136"/>
    </source>
</evidence>
<evidence type="ECO:0000256" key="9">
    <source>
        <dbReference type="SAM" id="Phobius"/>
    </source>
</evidence>
<evidence type="ECO:0000256" key="1">
    <source>
        <dbReference type="ARBA" id="ARBA00004141"/>
    </source>
</evidence>
<dbReference type="EMBL" id="JAACJO010000045">
    <property type="protein sequence ID" value="KAF5345476.1"/>
    <property type="molecule type" value="Genomic_DNA"/>
</dbReference>
<keyword evidence="11" id="KW-1185">Reference proteome</keyword>
<comment type="similarity">
    <text evidence="2">Belongs to the oligopeptide OPT transporter family.</text>
</comment>
<evidence type="ECO:0000256" key="4">
    <source>
        <dbReference type="ARBA" id="ARBA00022692"/>
    </source>
</evidence>
<reference evidence="10 11" key="1">
    <citation type="journal article" date="2020" name="ISME J.">
        <title>Uncovering the hidden diversity of litter-decomposition mechanisms in mushroom-forming fungi.</title>
        <authorList>
            <person name="Floudas D."/>
            <person name="Bentzer J."/>
            <person name="Ahren D."/>
            <person name="Johansson T."/>
            <person name="Persson P."/>
            <person name="Tunlid A."/>
        </authorList>
    </citation>
    <scope>NUCLEOTIDE SEQUENCE [LARGE SCALE GENOMIC DNA]</scope>
    <source>
        <strain evidence="10 11">CBS 146.42</strain>
    </source>
</reference>
<feature type="transmembrane region" description="Helical" evidence="9">
    <location>
        <begin position="58"/>
        <end position="80"/>
    </location>
</feature>
<gene>
    <name evidence="10" type="ORF">D9756_011370</name>
</gene>
<feature type="transmembrane region" description="Helical" evidence="9">
    <location>
        <begin position="92"/>
        <end position="113"/>
    </location>
</feature>
<proteinExistence type="inferred from homology"/>
<sequence>MSVYDDLKTGIAHSDLEIPDIGMEALVPLALPEFDDPNLNKDALIEGLMEDDSPYPEMFGYVHGMGMSLITFDWTQIAYIGSPLATPWWAGANVMASFIFFFWFLTPVLYQVYASGVYSISSHGSYDNLGNAYNVMRILNADMTFNEDTYKAYSPLFISTIFAMTYGLLFTLITAMLTHCFLFYRKQIWTQYKQVSEWWYACIFFFMFAFGVITITIWTPNFQCKTTQSHLAVFSFQTSIPFRQYFILALVVSFFYVIPVGMIQAITNQQVGLNMVSELIIGYALPGRPIAMMMFKTWGYITMSQGKSLKHIISSHLFTHGPLALQFTADFKLGHYMKIPPQSMFWVQVIASAITGTSQLAVQAWMFSNIPDICASDQKDGFICPRTQVFGTASIIWGVIGPIRQFSKGQVYYGKFSLLFFFPVGFVCPIIGWLISKCFPNSWIRYLNFPVIFAQTAFIPPASAVNYIPWGIVGFTFQYLIRCHHFSWWTKYNYVLSAALDSGIAITAVLIFFCLQYPKNGCHWRKQYPEMVGKHCVFKH</sequence>
<keyword evidence="8 9" id="KW-0472">Membrane</keyword>
<keyword evidence="4 9" id="KW-0812">Transmembrane</keyword>
<feature type="transmembrane region" description="Helical" evidence="9">
    <location>
        <begin position="245"/>
        <end position="267"/>
    </location>
</feature>
<dbReference type="InterPro" id="IPR004648">
    <property type="entry name" value="Oligpept_transpt"/>
</dbReference>
<evidence type="ECO:0000256" key="3">
    <source>
        <dbReference type="ARBA" id="ARBA00022448"/>
    </source>
</evidence>
<dbReference type="NCBIfam" id="TIGR00728">
    <property type="entry name" value="OPT_sfam"/>
    <property type="match status" value="1"/>
</dbReference>
<dbReference type="Pfam" id="PF03169">
    <property type="entry name" value="OPT"/>
    <property type="match status" value="1"/>
</dbReference>
<dbReference type="OrthoDB" id="9986677at2759"/>
<comment type="subcellular location">
    <subcellularLocation>
        <location evidence="1">Membrane</location>
        <topology evidence="1">Multi-pass membrane protein</topology>
    </subcellularLocation>
</comment>
<evidence type="ECO:0000256" key="5">
    <source>
        <dbReference type="ARBA" id="ARBA00022856"/>
    </source>
</evidence>
<evidence type="ECO:0000256" key="2">
    <source>
        <dbReference type="ARBA" id="ARBA00008807"/>
    </source>
</evidence>
<feature type="transmembrane region" description="Helical" evidence="9">
    <location>
        <begin position="492"/>
        <end position="515"/>
    </location>
</feature>